<accession>A0A1H5SKG6</accession>
<evidence type="ECO:0008006" key="3">
    <source>
        <dbReference type="Google" id="ProtNLM"/>
    </source>
</evidence>
<evidence type="ECO:0000313" key="2">
    <source>
        <dbReference type="Proteomes" id="UP000236731"/>
    </source>
</evidence>
<evidence type="ECO:0000313" key="1">
    <source>
        <dbReference type="EMBL" id="SEF50311.1"/>
    </source>
</evidence>
<dbReference type="AlphaFoldDB" id="A0A1H5SKG6"/>
<reference evidence="2" key="1">
    <citation type="submission" date="2016-10" db="EMBL/GenBank/DDBJ databases">
        <authorList>
            <person name="Varghese N."/>
            <person name="Submissions S."/>
        </authorList>
    </citation>
    <scope>NUCLEOTIDE SEQUENCE [LARGE SCALE GENOMIC DNA]</scope>
    <source>
        <strain evidence="2">DSM 22361</strain>
    </source>
</reference>
<protein>
    <recommendedName>
        <fullName evidence="3">Long-chain fatty acid transport protein</fullName>
    </recommendedName>
</protein>
<organism evidence="1 2">
    <name type="scientific">Sphingobacterium lactis</name>
    <dbReference type="NCBI Taxonomy" id="797291"/>
    <lineage>
        <taxon>Bacteria</taxon>
        <taxon>Pseudomonadati</taxon>
        <taxon>Bacteroidota</taxon>
        <taxon>Sphingobacteriia</taxon>
        <taxon>Sphingobacteriales</taxon>
        <taxon>Sphingobacteriaceae</taxon>
        <taxon>Sphingobacterium</taxon>
    </lineage>
</organism>
<gene>
    <name evidence="1" type="ORF">SAMN05421877_101274</name>
</gene>
<dbReference type="Gene3D" id="2.40.160.60">
    <property type="entry name" value="Outer membrane protein transport protein (OMPP1/FadL/TodX)"/>
    <property type="match status" value="1"/>
</dbReference>
<dbReference type="Proteomes" id="UP000236731">
    <property type="component" value="Unassembled WGS sequence"/>
</dbReference>
<name>A0A1H5SKG6_9SPHI</name>
<dbReference type="EMBL" id="FNUT01000001">
    <property type="protein sequence ID" value="SEF50311.1"/>
    <property type="molecule type" value="Genomic_DNA"/>
</dbReference>
<proteinExistence type="predicted"/>
<dbReference type="SUPFAM" id="SSF56935">
    <property type="entry name" value="Porins"/>
    <property type="match status" value="1"/>
</dbReference>
<keyword evidence="2" id="KW-1185">Reference proteome</keyword>
<sequence>MADESFKILKQLKIFSSNTSLLKLLGIGAVLLFSQNSFAQSSTSHSPYSQFGLGQMRGDQIPQLRGMGGISTGVRYQGGLPILNISNPASYSAFNRTILDAGLYGNITQLEKGSSVGNTADFAFSHFAFGFSLNKQNGPKLGGLSFGLMPYSDVGYTVSADRDINNTPYKTSLIGEGGLNKAYVGWGVSPFKNFSIGANVGFLFGNLYDKSIIEYPAGYGYYNTSKTDTRRVTGVVYDYGAQYFLPLGNRMNLTVGYSGSLNNSVRSRVTSLVTRTQTDLSGAVTEQVPIDTSSNDELSNRKINLPLKHSVGFTLSKGVNWSVGADFKYADWTNYQVRQGEDKLGKNLGFAVGGQIKPDPTSMNYLKVIDYRLGFRYNKTHMTVNEQRINDMAVTVGLGLPLPETGFGRTFSNVNISAEFGQQGTMNHNLVRERYINLHFGFTINDAWFIRRSYD</sequence>